<sequence>MPFNRWYYPAGSLSQGDKDAIAKGITDIYAEKYPRHSTLVIFIELPAGNIFVGGEKNERFHRITLQHMSGSYDVRTLENDVRVRFREVWKPYVDDRGFGFELQIEEIPAPQISFHNYMTHHILAEPLFEDMIKQDEIFPVSLRRD</sequence>
<dbReference type="AlphaFoldDB" id="A0A8H4XLT3"/>
<dbReference type="OrthoDB" id="2129288at2759"/>
<proteinExistence type="predicted"/>
<dbReference type="InterPro" id="IPR014347">
    <property type="entry name" value="Tautomerase/MIF_sf"/>
</dbReference>
<dbReference type="Gene3D" id="3.30.429.10">
    <property type="entry name" value="Macrophage Migration Inhibitory Factor"/>
    <property type="match status" value="1"/>
</dbReference>
<accession>A0A8H4XLT3</accession>
<reference evidence="2" key="1">
    <citation type="journal article" date="2020" name="BMC Genomics">
        <title>Correction to: Identification and distribution of gene clusters required for synthesis of sphingolipid metabolism inhibitors in diverse species of the filamentous fungus Fusarium.</title>
        <authorList>
            <person name="Kim H.S."/>
            <person name="Lohmar J.M."/>
            <person name="Busman M."/>
            <person name="Brown D.W."/>
            <person name="Naumann T.A."/>
            <person name="Divon H.H."/>
            <person name="Lysoe E."/>
            <person name="Uhlig S."/>
            <person name="Proctor R.H."/>
        </authorList>
    </citation>
    <scope>NUCLEOTIDE SEQUENCE</scope>
    <source>
        <strain evidence="2">NRRL 22465</strain>
    </source>
</reference>
<dbReference type="InterPro" id="IPR028116">
    <property type="entry name" value="Cis-CaaD-like"/>
</dbReference>
<comment type="caution">
    <text evidence="2">The sequence shown here is derived from an EMBL/GenBank/DDBJ whole genome shotgun (WGS) entry which is preliminary data.</text>
</comment>
<name>A0A8H4XLT3_9HYPO</name>
<protein>
    <recommendedName>
        <fullName evidence="1">Tautomerase cis-CaaD-like domain-containing protein</fullName>
    </recommendedName>
</protein>
<dbReference type="Pfam" id="PF14832">
    <property type="entry name" value="Tautomerase_3"/>
    <property type="match status" value="1"/>
</dbReference>
<evidence type="ECO:0000259" key="1">
    <source>
        <dbReference type="Pfam" id="PF14832"/>
    </source>
</evidence>
<feature type="domain" description="Tautomerase cis-CaaD-like" evidence="1">
    <location>
        <begin position="1"/>
        <end position="109"/>
    </location>
</feature>
<dbReference type="Proteomes" id="UP000635477">
    <property type="component" value="Unassembled WGS sequence"/>
</dbReference>
<evidence type="ECO:0000313" key="2">
    <source>
        <dbReference type="EMBL" id="KAF4979215.1"/>
    </source>
</evidence>
<organism evidence="2 3">
    <name type="scientific">Fusarium zealandicum</name>
    <dbReference type="NCBI Taxonomy" id="1053134"/>
    <lineage>
        <taxon>Eukaryota</taxon>
        <taxon>Fungi</taxon>
        <taxon>Dikarya</taxon>
        <taxon>Ascomycota</taxon>
        <taxon>Pezizomycotina</taxon>
        <taxon>Sordariomycetes</taxon>
        <taxon>Hypocreomycetidae</taxon>
        <taxon>Hypocreales</taxon>
        <taxon>Nectriaceae</taxon>
        <taxon>Fusarium</taxon>
        <taxon>Fusarium staphyleae species complex</taxon>
    </lineage>
</organism>
<keyword evidence="3" id="KW-1185">Reference proteome</keyword>
<reference evidence="2" key="2">
    <citation type="submission" date="2020-05" db="EMBL/GenBank/DDBJ databases">
        <authorList>
            <person name="Kim H.-S."/>
            <person name="Proctor R.H."/>
            <person name="Brown D.W."/>
        </authorList>
    </citation>
    <scope>NUCLEOTIDE SEQUENCE</scope>
    <source>
        <strain evidence="2">NRRL 22465</strain>
    </source>
</reference>
<evidence type="ECO:0000313" key="3">
    <source>
        <dbReference type="Proteomes" id="UP000635477"/>
    </source>
</evidence>
<gene>
    <name evidence="2" type="ORF">FZEAL_4524</name>
</gene>
<dbReference type="EMBL" id="JABEYC010000313">
    <property type="protein sequence ID" value="KAF4979215.1"/>
    <property type="molecule type" value="Genomic_DNA"/>
</dbReference>